<protein>
    <submittedName>
        <fullName evidence="2">Helix-turn-helix transcriptional regulator</fullName>
    </submittedName>
</protein>
<name>A0A939BHU1_9CLOT</name>
<dbReference type="CDD" id="cd00093">
    <property type="entry name" value="HTH_XRE"/>
    <property type="match status" value="1"/>
</dbReference>
<dbReference type="Gene3D" id="1.10.260.40">
    <property type="entry name" value="lambda repressor-like DNA-binding domains"/>
    <property type="match status" value="1"/>
</dbReference>
<dbReference type="SMART" id="SM00530">
    <property type="entry name" value="HTH_XRE"/>
    <property type="match status" value="1"/>
</dbReference>
<dbReference type="AlphaFoldDB" id="A0A939BHU1"/>
<dbReference type="GO" id="GO:0003677">
    <property type="term" value="F:DNA binding"/>
    <property type="evidence" value="ECO:0007669"/>
    <property type="project" value="InterPro"/>
</dbReference>
<evidence type="ECO:0000313" key="3">
    <source>
        <dbReference type="Proteomes" id="UP000705508"/>
    </source>
</evidence>
<dbReference type="PROSITE" id="PS50943">
    <property type="entry name" value="HTH_CROC1"/>
    <property type="match status" value="1"/>
</dbReference>
<reference evidence="2" key="2">
    <citation type="journal article" date="2021" name="Sci. Rep.">
        <title>The distribution of antibiotic resistance genes in chicken gut microbiota commensals.</title>
        <authorList>
            <person name="Juricova H."/>
            <person name="Matiasovicova J."/>
            <person name="Kubasova T."/>
            <person name="Cejkova D."/>
            <person name="Rychlik I."/>
        </authorList>
    </citation>
    <scope>NUCLEOTIDE SEQUENCE</scope>
    <source>
        <strain evidence="2">An582</strain>
    </source>
</reference>
<gene>
    <name evidence="2" type="ORF">H6A20_12410</name>
</gene>
<dbReference type="InterPro" id="IPR010982">
    <property type="entry name" value="Lambda_DNA-bd_dom_sf"/>
</dbReference>
<dbReference type="Proteomes" id="UP000705508">
    <property type="component" value="Unassembled WGS sequence"/>
</dbReference>
<organism evidence="2 3">
    <name type="scientific">Mordavella massiliensis</name>
    <dbReference type="NCBI Taxonomy" id="1871024"/>
    <lineage>
        <taxon>Bacteria</taxon>
        <taxon>Bacillati</taxon>
        <taxon>Bacillota</taxon>
        <taxon>Clostridia</taxon>
        <taxon>Eubacteriales</taxon>
        <taxon>Clostridiaceae</taxon>
        <taxon>Mordavella</taxon>
    </lineage>
</organism>
<evidence type="ECO:0000259" key="1">
    <source>
        <dbReference type="PROSITE" id="PS50943"/>
    </source>
</evidence>
<sequence>MENKFGEFVKAKRQEKEISLRKLAEELGIVPAYMSDIEKGRRYPPDKEKIYKIAEVLGLNEDDTNTLFDYAALSRDNGVSPDLSDYVMGVGNLRTALRKARDINAGEDDWQKIIDMLENQEKNGGNS</sequence>
<dbReference type="Pfam" id="PF01381">
    <property type="entry name" value="HTH_3"/>
    <property type="match status" value="1"/>
</dbReference>
<dbReference type="InterPro" id="IPR001387">
    <property type="entry name" value="Cro/C1-type_HTH"/>
</dbReference>
<reference evidence="2" key="1">
    <citation type="submission" date="2020-08" db="EMBL/GenBank/DDBJ databases">
        <authorList>
            <person name="Cejkova D."/>
            <person name="Kubasova T."/>
            <person name="Jahodarova E."/>
            <person name="Rychlik I."/>
        </authorList>
    </citation>
    <scope>NUCLEOTIDE SEQUENCE</scope>
    <source>
        <strain evidence="2">An582</strain>
    </source>
</reference>
<accession>A0A939BHU1</accession>
<proteinExistence type="predicted"/>
<dbReference type="SUPFAM" id="SSF47413">
    <property type="entry name" value="lambda repressor-like DNA-binding domains"/>
    <property type="match status" value="1"/>
</dbReference>
<comment type="caution">
    <text evidence="2">The sequence shown here is derived from an EMBL/GenBank/DDBJ whole genome shotgun (WGS) entry which is preliminary data.</text>
</comment>
<feature type="domain" description="HTH cro/C1-type" evidence="1">
    <location>
        <begin position="9"/>
        <end position="64"/>
    </location>
</feature>
<dbReference type="RefSeq" id="WP_204907429.1">
    <property type="nucleotide sequence ID" value="NZ_JACJKS010000028.1"/>
</dbReference>
<evidence type="ECO:0000313" key="2">
    <source>
        <dbReference type="EMBL" id="MBM6949434.1"/>
    </source>
</evidence>
<dbReference type="EMBL" id="JACJKS010000028">
    <property type="protein sequence ID" value="MBM6949434.1"/>
    <property type="molecule type" value="Genomic_DNA"/>
</dbReference>